<feature type="region of interest" description="Disordered" evidence="1">
    <location>
        <begin position="28"/>
        <end position="54"/>
    </location>
</feature>
<proteinExistence type="predicted"/>
<dbReference type="HOGENOM" id="CLU_1929183_0_0_1"/>
<evidence type="ECO:0000313" key="2">
    <source>
        <dbReference type="EMBL" id="EEY19029.1"/>
    </source>
</evidence>
<reference evidence="3" key="1">
    <citation type="journal article" date="2011" name="PLoS Pathog.">
        <title>Comparative genomics yields insights into niche adaptation of plant vascular wilt pathogens.</title>
        <authorList>
            <person name="Klosterman S.J."/>
            <person name="Subbarao K.V."/>
            <person name="Kang S."/>
            <person name="Veronese P."/>
            <person name="Gold S.E."/>
            <person name="Thomma B.P.H.J."/>
            <person name="Chen Z."/>
            <person name="Henrissat B."/>
            <person name="Lee Y.-H."/>
            <person name="Park J."/>
            <person name="Garcia-Pedrajas M.D."/>
            <person name="Barbara D.J."/>
            <person name="Anchieta A."/>
            <person name="de Jonge R."/>
            <person name="Santhanam P."/>
            <person name="Maruthachalam K."/>
            <person name="Atallah Z."/>
            <person name="Amyotte S.G."/>
            <person name="Paz Z."/>
            <person name="Inderbitzin P."/>
            <person name="Hayes R.J."/>
            <person name="Heiman D.I."/>
            <person name="Young S."/>
            <person name="Zeng Q."/>
            <person name="Engels R."/>
            <person name="Galagan J."/>
            <person name="Cuomo C.A."/>
            <person name="Dobinson K.F."/>
            <person name="Ma L.-J."/>
        </authorList>
    </citation>
    <scope>NUCLEOTIDE SEQUENCE [LARGE SCALE GENOMIC DNA]</scope>
    <source>
        <strain evidence="3">VaMs.102 / ATCC MYA-4576 / FGSC 10136</strain>
    </source>
</reference>
<organism evidence="3">
    <name type="scientific">Verticillium alfalfae (strain VaMs.102 / ATCC MYA-4576 / FGSC 10136)</name>
    <name type="common">Verticillium wilt of alfalfa</name>
    <name type="synonym">Verticillium albo-atrum</name>
    <dbReference type="NCBI Taxonomy" id="526221"/>
    <lineage>
        <taxon>Eukaryota</taxon>
        <taxon>Fungi</taxon>
        <taxon>Dikarya</taxon>
        <taxon>Ascomycota</taxon>
        <taxon>Pezizomycotina</taxon>
        <taxon>Sordariomycetes</taxon>
        <taxon>Hypocreomycetidae</taxon>
        <taxon>Glomerellales</taxon>
        <taxon>Plectosphaerellaceae</taxon>
        <taxon>Verticillium</taxon>
    </lineage>
</organism>
<dbReference type="GeneID" id="9535783"/>
<gene>
    <name evidence="2" type="ORF">VDBG_05138</name>
</gene>
<dbReference type="AlphaFoldDB" id="C9SK11"/>
<name>C9SK11_VERA1</name>
<evidence type="ECO:0000313" key="3">
    <source>
        <dbReference type="Proteomes" id="UP000008698"/>
    </source>
</evidence>
<keyword evidence="3" id="KW-1185">Reference proteome</keyword>
<protein>
    <submittedName>
        <fullName evidence="2">Uncharacterized protein</fullName>
    </submittedName>
</protein>
<dbReference type="RefSeq" id="XP_003004025.1">
    <property type="nucleotide sequence ID" value="XM_003003979.1"/>
</dbReference>
<evidence type="ECO:0000256" key="1">
    <source>
        <dbReference type="SAM" id="MobiDB-lite"/>
    </source>
</evidence>
<dbReference type="EMBL" id="DS985219">
    <property type="protein sequence ID" value="EEY19029.1"/>
    <property type="molecule type" value="Genomic_DNA"/>
</dbReference>
<sequence>MGLDPRMRTMSMVQPSSDSWIQPGAGGYAPSIHAQGTGPGPHMLRKFPPHGQRSGFRIRLPVHPCPHVNHVPAPSADGIRTRMKALQGKEALAAAAEDGDRSARWRMTMTTTRGWGGHEGQAVRKGAHVAV</sequence>
<dbReference type="Proteomes" id="UP000008698">
    <property type="component" value="Unassembled WGS sequence"/>
</dbReference>
<accession>C9SK11</accession>
<dbReference type="OrthoDB" id="5396252at2759"/>
<dbReference type="KEGG" id="val:VDBG_05138"/>